<dbReference type="Pfam" id="PF14559">
    <property type="entry name" value="TPR_19"/>
    <property type="match status" value="1"/>
</dbReference>
<accession>A0ABY9E9X1</accession>
<gene>
    <name evidence="2" type="ORF">M8T91_15325</name>
</gene>
<organism evidence="2 3">
    <name type="scientific">Microbulbifer spongiae</name>
    <dbReference type="NCBI Taxonomy" id="2944933"/>
    <lineage>
        <taxon>Bacteria</taxon>
        <taxon>Pseudomonadati</taxon>
        <taxon>Pseudomonadota</taxon>
        <taxon>Gammaproteobacteria</taxon>
        <taxon>Cellvibrionales</taxon>
        <taxon>Microbulbiferaceae</taxon>
        <taxon>Microbulbifer</taxon>
    </lineage>
</organism>
<evidence type="ECO:0000313" key="3">
    <source>
        <dbReference type="Proteomes" id="UP001321520"/>
    </source>
</evidence>
<dbReference type="InterPro" id="IPR011659">
    <property type="entry name" value="WD40"/>
</dbReference>
<dbReference type="RefSeq" id="WP_301415045.1">
    <property type="nucleotide sequence ID" value="NZ_CP098023.1"/>
</dbReference>
<proteinExistence type="predicted"/>
<dbReference type="Pfam" id="PF13432">
    <property type="entry name" value="TPR_16"/>
    <property type="match status" value="2"/>
</dbReference>
<reference evidence="2 3" key="1">
    <citation type="submission" date="2022-05" db="EMBL/GenBank/DDBJ databases">
        <title>Microbulbifer sp. nov., isolated from sponge.</title>
        <authorList>
            <person name="Gao L."/>
        </authorList>
    </citation>
    <scope>NUCLEOTIDE SEQUENCE [LARGE SCALE GENOMIC DNA]</scope>
    <source>
        <strain evidence="2 3">MI-G</strain>
    </source>
</reference>
<dbReference type="SUPFAM" id="SSF48452">
    <property type="entry name" value="TPR-like"/>
    <property type="match status" value="1"/>
</dbReference>
<dbReference type="PROSITE" id="PS50293">
    <property type="entry name" value="TPR_REGION"/>
    <property type="match status" value="1"/>
</dbReference>
<protein>
    <submittedName>
        <fullName evidence="2">Tetratricopeptide repeat protein</fullName>
    </submittedName>
</protein>
<feature type="repeat" description="TPR" evidence="1">
    <location>
        <begin position="613"/>
        <end position="646"/>
    </location>
</feature>
<dbReference type="PANTHER" id="PTHR44809">
    <property type="match status" value="1"/>
</dbReference>
<dbReference type="PANTHER" id="PTHR44809:SF1">
    <property type="entry name" value="PROTEIN O-MANNOSYL-TRANSFERASE TMTC1"/>
    <property type="match status" value="1"/>
</dbReference>
<feature type="repeat" description="TPR" evidence="1">
    <location>
        <begin position="680"/>
        <end position="713"/>
    </location>
</feature>
<dbReference type="InterPro" id="IPR019734">
    <property type="entry name" value="TPR_rpt"/>
</dbReference>
<dbReference type="InterPro" id="IPR011042">
    <property type="entry name" value="6-blade_b-propeller_TolB-like"/>
</dbReference>
<dbReference type="SUPFAM" id="SSF82171">
    <property type="entry name" value="DPP6 N-terminal domain-like"/>
    <property type="match status" value="1"/>
</dbReference>
<dbReference type="Gene3D" id="2.120.10.30">
    <property type="entry name" value="TolB, C-terminal domain"/>
    <property type="match status" value="1"/>
</dbReference>
<dbReference type="InterPro" id="IPR011990">
    <property type="entry name" value="TPR-like_helical_dom_sf"/>
</dbReference>
<evidence type="ECO:0000256" key="1">
    <source>
        <dbReference type="PROSITE-ProRule" id="PRU00339"/>
    </source>
</evidence>
<feature type="repeat" description="TPR" evidence="1">
    <location>
        <begin position="512"/>
        <end position="545"/>
    </location>
</feature>
<sequence>MNTFSVCAGLLGALLVLCGCGREGGPTPVPPFPSKPAGQLEILYPLDETLFPPEIVAPTVVWEDKTEGVVRWQVMLRFHGRETVLRFDSAESRWRPSEQDWTDIKQQSIKSDTELAVIGLDTGGIVAASATVRIRTSTDPVEDAIFYREVPLPFIRAVQDPSRIRWRFGAIDSQHRPPVVLENLPVCGNCHSFSGDGGILGLDVDYGNDKGGYAILPVEEQMVLNDEKIITWSDYRRDDGEATFGLLSQISPDGRYVISTVKDRAVFVATPGIEFSQLFFPIKGILAVYDTVEGTYKSLPGADDPGYVQSNPTWSPDGQSVVFARAKVYRNDAVAKSNSILLNEQDVPEFIENQQPYKFDLYRVPFNGGLGGKAEPIAGASHNGKSNFFAKFSPDGQWIVFTQAENYMLLMPDSALYIIPAAGGEARRLRANTAQMNSWHSFSSNGRWLVFSSKVNTPYTQLFLTHIDEEGRSSPPVVLDWFTGSDRAGNIPEFVPLPAGAIARIQEQFLDAYSFLRAGMANERTGNYSGAVRSYERGLAVEPGNVELLNAKGFALFQQGKSEAAAVALEKALKIDPKHRKSHNNMALVSIEIGELELAEAHYRESLAIEPQAAIYNDLGFVLERQGLPHEAMEMYRRSLELDPESAAAHFNLATALLLDAAFQEAETHFRAVIAQQPSTQAYAGLGIALIQQGHIGEGLTSLQSAIEADPKNTAAYDHLASTQVQQGKLEAAASTYRRRIRNQPSVAAYTELARVLARLGHHDAARRARANAKAMRLGKKAVQ</sequence>
<dbReference type="InterPro" id="IPR052943">
    <property type="entry name" value="TMTC_O-mannosyl-trnsfr"/>
</dbReference>
<dbReference type="Gene3D" id="1.25.40.10">
    <property type="entry name" value="Tetratricopeptide repeat domain"/>
    <property type="match status" value="3"/>
</dbReference>
<name>A0ABY9E9X1_9GAMM</name>
<dbReference type="EMBL" id="CP098023">
    <property type="protein sequence ID" value="WKD49255.1"/>
    <property type="molecule type" value="Genomic_DNA"/>
</dbReference>
<dbReference type="Pfam" id="PF07676">
    <property type="entry name" value="PD40"/>
    <property type="match status" value="3"/>
</dbReference>
<keyword evidence="1" id="KW-0802">TPR repeat</keyword>
<evidence type="ECO:0000313" key="2">
    <source>
        <dbReference type="EMBL" id="WKD49255.1"/>
    </source>
</evidence>
<dbReference type="SMART" id="SM00028">
    <property type="entry name" value="TPR"/>
    <property type="match status" value="7"/>
</dbReference>
<dbReference type="Proteomes" id="UP001321520">
    <property type="component" value="Chromosome"/>
</dbReference>
<dbReference type="PROSITE" id="PS50005">
    <property type="entry name" value="TPR"/>
    <property type="match status" value="4"/>
</dbReference>
<feature type="repeat" description="TPR" evidence="1">
    <location>
        <begin position="546"/>
        <end position="579"/>
    </location>
</feature>
<keyword evidence="3" id="KW-1185">Reference proteome</keyword>